<sequence length="83" mass="8803">MAPININNGKPGGATNNVIHGMATLRINPTCQSPATVIHPSPGVDVTVQPGRDYPQPTSANLNLDCEHDHSKLADAPIVHLYQ</sequence>
<dbReference type="Proteomes" id="UP000433876">
    <property type="component" value="Unassembled WGS sequence"/>
</dbReference>
<name>A0A8S8ZGV7_SORMA</name>
<proteinExistence type="predicted"/>
<dbReference type="VEuPathDB" id="FungiDB:SMAC_05886"/>
<reference evidence="1 2" key="1">
    <citation type="submission" date="2017-07" db="EMBL/GenBank/DDBJ databases">
        <title>Genome sequence of the Sordaria macrospora wild type strain R19027.</title>
        <authorList>
            <person name="Nowrousian M."/>
            <person name="Teichert I."/>
            <person name="Kueck U."/>
        </authorList>
    </citation>
    <scope>NUCLEOTIDE SEQUENCE [LARGE SCALE GENOMIC DNA]</scope>
    <source>
        <strain evidence="1 2">R19027</strain>
        <tissue evidence="1">Mycelium</tissue>
    </source>
</reference>
<evidence type="ECO:0000313" key="1">
    <source>
        <dbReference type="EMBL" id="KAA8628869.1"/>
    </source>
</evidence>
<dbReference type="EMBL" id="NMPR01000160">
    <property type="protein sequence ID" value="KAA8628869.1"/>
    <property type="molecule type" value="Genomic_DNA"/>
</dbReference>
<protein>
    <submittedName>
        <fullName evidence="1">Uncharacterized protein</fullName>
    </submittedName>
</protein>
<organism evidence="1 2">
    <name type="scientific">Sordaria macrospora</name>
    <dbReference type="NCBI Taxonomy" id="5147"/>
    <lineage>
        <taxon>Eukaryota</taxon>
        <taxon>Fungi</taxon>
        <taxon>Dikarya</taxon>
        <taxon>Ascomycota</taxon>
        <taxon>Pezizomycotina</taxon>
        <taxon>Sordariomycetes</taxon>
        <taxon>Sordariomycetidae</taxon>
        <taxon>Sordariales</taxon>
        <taxon>Sordariaceae</taxon>
        <taxon>Sordaria</taxon>
    </lineage>
</organism>
<gene>
    <name evidence="1" type="ORF">SMACR_05886</name>
</gene>
<dbReference type="AlphaFoldDB" id="A0A8S8ZGV7"/>
<accession>A0A8S8ZGV7</accession>
<evidence type="ECO:0000313" key="2">
    <source>
        <dbReference type="Proteomes" id="UP000433876"/>
    </source>
</evidence>
<comment type="caution">
    <text evidence="1">The sequence shown here is derived from an EMBL/GenBank/DDBJ whole genome shotgun (WGS) entry which is preliminary data.</text>
</comment>